<keyword evidence="1" id="KW-0479">Metal-binding</keyword>
<feature type="compositionally biased region" description="Pro residues" evidence="2">
    <location>
        <begin position="604"/>
        <end position="618"/>
    </location>
</feature>
<feature type="compositionally biased region" description="Polar residues" evidence="2">
    <location>
        <begin position="16"/>
        <end position="30"/>
    </location>
</feature>
<dbReference type="PANTHER" id="PTHR22765">
    <property type="entry name" value="RING FINGER AND PROTEASE ASSOCIATED DOMAIN-CONTAINING"/>
    <property type="match status" value="1"/>
</dbReference>
<evidence type="ECO:0000256" key="1">
    <source>
        <dbReference type="PROSITE-ProRule" id="PRU00175"/>
    </source>
</evidence>
<feature type="compositionally biased region" description="Polar residues" evidence="2">
    <location>
        <begin position="229"/>
        <end position="242"/>
    </location>
</feature>
<dbReference type="GO" id="GO:0006511">
    <property type="term" value="P:ubiquitin-dependent protein catabolic process"/>
    <property type="evidence" value="ECO:0007669"/>
    <property type="project" value="TreeGrafter"/>
</dbReference>
<dbReference type="STRING" id="230819.A0A5C3L4G1"/>
<reference evidence="4 5" key="1">
    <citation type="journal article" date="2019" name="Nat. Ecol. Evol.">
        <title>Megaphylogeny resolves global patterns of mushroom evolution.</title>
        <authorList>
            <person name="Varga T."/>
            <person name="Krizsan K."/>
            <person name="Foldi C."/>
            <person name="Dima B."/>
            <person name="Sanchez-Garcia M."/>
            <person name="Sanchez-Ramirez S."/>
            <person name="Szollosi G.J."/>
            <person name="Szarkandi J.G."/>
            <person name="Papp V."/>
            <person name="Albert L."/>
            <person name="Andreopoulos W."/>
            <person name="Angelini C."/>
            <person name="Antonin V."/>
            <person name="Barry K.W."/>
            <person name="Bougher N.L."/>
            <person name="Buchanan P."/>
            <person name="Buyck B."/>
            <person name="Bense V."/>
            <person name="Catcheside P."/>
            <person name="Chovatia M."/>
            <person name="Cooper J."/>
            <person name="Damon W."/>
            <person name="Desjardin D."/>
            <person name="Finy P."/>
            <person name="Geml J."/>
            <person name="Haridas S."/>
            <person name="Hughes K."/>
            <person name="Justo A."/>
            <person name="Karasinski D."/>
            <person name="Kautmanova I."/>
            <person name="Kiss B."/>
            <person name="Kocsube S."/>
            <person name="Kotiranta H."/>
            <person name="LaButti K.M."/>
            <person name="Lechner B.E."/>
            <person name="Liimatainen K."/>
            <person name="Lipzen A."/>
            <person name="Lukacs Z."/>
            <person name="Mihaltcheva S."/>
            <person name="Morgado L.N."/>
            <person name="Niskanen T."/>
            <person name="Noordeloos M.E."/>
            <person name="Ohm R.A."/>
            <person name="Ortiz-Santana B."/>
            <person name="Ovrebo C."/>
            <person name="Racz N."/>
            <person name="Riley R."/>
            <person name="Savchenko A."/>
            <person name="Shiryaev A."/>
            <person name="Soop K."/>
            <person name="Spirin V."/>
            <person name="Szebenyi C."/>
            <person name="Tomsovsky M."/>
            <person name="Tulloss R.E."/>
            <person name="Uehling J."/>
            <person name="Grigoriev I.V."/>
            <person name="Vagvolgyi C."/>
            <person name="Papp T."/>
            <person name="Martin F.M."/>
            <person name="Miettinen O."/>
            <person name="Hibbett D.S."/>
            <person name="Nagy L.G."/>
        </authorList>
    </citation>
    <scope>NUCLEOTIDE SEQUENCE [LARGE SCALE GENOMIC DNA]</scope>
    <source>
        <strain evidence="4 5">CBS 121175</strain>
    </source>
</reference>
<proteinExistence type="predicted"/>
<feature type="domain" description="RING-type" evidence="3">
    <location>
        <begin position="318"/>
        <end position="386"/>
    </location>
</feature>
<dbReference type="AlphaFoldDB" id="A0A5C3L4G1"/>
<keyword evidence="1" id="KW-0863">Zinc-finger</keyword>
<feature type="compositionally biased region" description="Low complexity" evidence="2">
    <location>
        <begin position="619"/>
        <end position="640"/>
    </location>
</feature>
<feature type="compositionally biased region" description="Low complexity" evidence="2">
    <location>
        <begin position="427"/>
        <end position="443"/>
    </location>
</feature>
<feature type="region of interest" description="Disordered" evidence="2">
    <location>
        <begin position="1"/>
        <end position="251"/>
    </location>
</feature>
<dbReference type="InterPro" id="IPR051826">
    <property type="entry name" value="E3_ubiquitin-ligase_domain"/>
</dbReference>
<dbReference type="EMBL" id="ML210163">
    <property type="protein sequence ID" value="TFK27585.1"/>
    <property type="molecule type" value="Genomic_DNA"/>
</dbReference>
<evidence type="ECO:0000259" key="3">
    <source>
        <dbReference type="PROSITE" id="PS50089"/>
    </source>
</evidence>
<evidence type="ECO:0000313" key="5">
    <source>
        <dbReference type="Proteomes" id="UP000307440"/>
    </source>
</evidence>
<feature type="compositionally biased region" description="Pro residues" evidence="2">
    <location>
        <begin position="545"/>
        <end position="556"/>
    </location>
</feature>
<feature type="compositionally biased region" description="Low complexity" evidence="2">
    <location>
        <begin position="531"/>
        <end position="544"/>
    </location>
</feature>
<feature type="compositionally biased region" description="Low complexity" evidence="2">
    <location>
        <begin position="682"/>
        <end position="695"/>
    </location>
</feature>
<feature type="region of interest" description="Disordered" evidence="2">
    <location>
        <begin position="332"/>
        <end position="353"/>
    </location>
</feature>
<feature type="compositionally biased region" description="Low complexity" evidence="2">
    <location>
        <begin position="137"/>
        <end position="153"/>
    </location>
</feature>
<feature type="region of interest" description="Disordered" evidence="2">
    <location>
        <begin position="519"/>
        <end position="663"/>
    </location>
</feature>
<keyword evidence="5" id="KW-1185">Reference proteome</keyword>
<name>A0A5C3L4G1_COPMA</name>
<dbReference type="InterPro" id="IPR013083">
    <property type="entry name" value="Znf_RING/FYVE/PHD"/>
</dbReference>
<feature type="compositionally biased region" description="Basic and acidic residues" evidence="2">
    <location>
        <begin position="334"/>
        <end position="344"/>
    </location>
</feature>
<feature type="compositionally biased region" description="Polar residues" evidence="2">
    <location>
        <begin position="696"/>
        <end position="707"/>
    </location>
</feature>
<evidence type="ECO:0000313" key="4">
    <source>
        <dbReference type="EMBL" id="TFK27585.1"/>
    </source>
</evidence>
<dbReference type="OrthoDB" id="8062037at2759"/>
<dbReference type="GO" id="GO:0008270">
    <property type="term" value="F:zinc ion binding"/>
    <property type="evidence" value="ECO:0007669"/>
    <property type="project" value="UniProtKB-KW"/>
</dbReference>
<feature type="region of interest" description="Disordered" evidence="2">
    <location>
        <begin position="681"/>
        <end position="748"/>
    </location>
</feature>
<sequence>MDYDFFAQQLRELQRSEGSSATQNNSQDAAMSTYEPITSEPRATTMAVAQDVEMHNDDDTMPALEDISDSSNSDSDSEFDSNEVQMETVNDDPPLPEVEPSVTIPRPNRRARVEDDEDEDRDRRHPSERVTTPMPGPSNSSSRTSSNPPTNRRAVPPLGQFYSFPFNLQPPPAAGASNANQSTMGQDATNEAGGQAGNNANPNTTQSPFLTGGLAFSFDIQPGLAGTGTPRSGNQPQPQANTGPAPEGMPNSFAEFFNNPNFLNDLFGIEPDVEDPERAERLIKGLDDVPEGLVKRLERVGGMIGANGAELSGGDSGCAVCWEKLLEVEITESVESKEESKEDLNEGEEESKPARIVSLPCAHVFHAECLRPWFSRPKQTTCPICRFNIDPENLTFVPYRQRRRAQQEQGQGQPQASQTAVPAPAADGTPPSAPDTSTAASSDEPQPRPADQASTEPERGRTGPSPIPPNVNAQARRPNSEPPLNRRPRTAFGGDILQSFAVPGGHVVIVNHPIGILTDPQGLPTGGTGRQPQENAANPDQAANPPAPTAAAPPPAQATANSPPVYGPARPPNARATHPLAQLFGGGPDGQLPPGVVAFDLSFPMPPDLFGPPPPPNAAQPNAQPAQAQGGQPAAAGQQPQQPPRPDFRLPPMGFAGVNFGNRQQTPAGITQFLRSLFHRPANASTGNGNAANDNPTAASSTSDTNPTEPPAAGSNPSANAPPTPAAPGDAVPDPQPAPTAPQTPDELRRVEEEAINILRGLSSAINAPAFLLRLLMSAAGSFPPGANPGAPRAPRTENNIPQKDWTPPPAPGPTLRQRVEKREREAGLRCYDVSCGVGPSDEEPIVSLSESLSKQLSIKPKGNEGGSPLGNISVLLERDINMGLIAPRQYGICVGPVGARPTEPNQDVSPEQNCTCSQLSIVHCIKSNYDSIPNRIMTWQLAEGWMSFCFCDRLPGLFFVQPFLTPVIGKWSRKSEISDLHMNGLGGGWEVGPKGQTFADLQRDTMCELNGVQRPSRLHPISQSCGRSKFGRGLSRLTAIHLPYPRKEAHRVQFKSQLQLENLRGLAGQAISVKLILDL</sequence>
<feature type="compositionally biased region" description="Low complexity" evidence="2">
    <location>
        <begin position="188"/>
        <end position="205"/>
    </location>
</feature>
<feature type="compositionally biased region" description="Low complexity" evidence="2">
    <location>
        <begin position="407"/>
        <end position="418"/>
    </location>
</feature>
<dbReference type="GO" id="GO:0061630">
    <property type="term" value="F:ubiquitin protein ligase activity"/>
    <property type="evidence" value="ECO:0007669"/>
    <property type="project" value="TreeGrafter"/>
</dbReference>
<evidence type="ECO:0000256" key="2">
    <source>
        <dbReference type="SAM" id="MobiDB-lite"/>
    </source>
</evidence>
<dbReference type="SMART" id="SM00184">
    <property type="entry name" value="RING"/>
    <property type="match status" value="1"/>
</dbReference>
<protein>
    <recommendedName>
        <fullName evidence="3">RING-type domain-containing protein</fullName>
    </recommendedName>
</protein>
<accession>A0A5C3L4G1</accession>
<dbReference type="Proteomes" id="UP000307440">
    <property type="component" value="Unassembled WGS sequence"/>
</dbReference>
<keyword evidence="1" id="KW-0862">Zinc</keyword>
<dbReference type="Gene3D" id="3.30.40.10">
    <property type="entry name" value="Zinc/RING finger domain, C3HC4 (zinc finger)"/>
    <property type="match status" value="1"/>
</dbReference>
<dbReference type="Pfam" id="PF13639">
    <property type="entry name" value="zf-RING_2"/>
    <property type="match status" value="1"/>
</dbReference>
<organism evidence="4 5">
    <name type="scientific">Coprinopsis marcescibilis</name>
    <name type="common">Agaric fungus</name>
    <name type="synonym">Psathyrella marcescibilis</name>
    <dbReference type="NCBI Taxonomy" id="230819"/>
    <lineage>
        <taxon>Eukaryota</taxon>
        <taxon>Fungi</taxon>
        <taxon>Dikarya</taxon>
        <taxon>Basidiomycota</taxon>
        <taxon>Agaricomycotina</taxon>
        <taxon>Agaricomycetes</taxon>
        <taxon>Agaricomycetidae</taxon>
        <taxon>Agaricales</taxon>
        <taxon>Agaricineae</taxon>
        <taxon>Psathyrellaceae</taxon>
        <taxon>Coprinopsis</taxon>
    </lineage>
</organism>
<feature type="region of interest" description="Disordered" evidence="2">
    <location>
        <begin position="786"/>
        <end position="816"/>
    </location>
</feature>
<dbReference type="PROSITE" id="PS50089">
    <property type="entry name" value="ZF_RING_2"/>
    <property type="match status" value="1"/>
</dbReference>
<feature type="region of interest" description="Disordered" evidence="2">
    <location>
        <begin position="402"/>
        <end position="491"/>
    </location>
</feature>
<dbReference type="SUPFAM" id="SSF57850">
    <property type="entry name" value="RING/U-box"/>
    <property type="match status" value="1"/>
</dbReference>
<dbReference type="PANTHER" id="PTHR22765:SF348">
    <property type="entry name" value="OS09G0446275 PROTEIN"/>
    <property type="match status" value="1"/>
</dbReference>
<dbReference type="InterPro" id="IPR001841">
    <property type="entry name" value="Znf_RING"/>
</dbReference>
<feature type="compositionally biased region" description="Polar residues" evidence="2">
    <location>
        <begin position="177"/>
        <end position="187"/>
    </location>
</feature>
<gene>
    <name evidence="4" type="ORF">FA15DRAFT_653475</name>
</gene>